<keyword evidence="7" id="KW-1185">Reference proteome</keyword>
<proteinExistence type="predicted"/>
<evidence type="ECO:0000256" key="2">
    <source>
        <dbReference type="ARBA" id="ARBA00023052"/>
    </source>
</evidence>
<dbReference type="Pfam" id="PF02776">
    <property type="entry name" value="TPP_enzyme_N"/>
    <property type="match status" value="1"/>
</dbReference>
<dbReference type="PANTHER" id="PTHR42818:SF1">
    <property type="entry name" value="SULFOPYRUVATE DECARBOXYLASE"/>
    <property type="match status" value="1"/>
</dbReference>
<evidence type="ECO:0000313" key="7">
    <source>
        <dbReference type="Proteomes" id="UP001303407"/>
    </source>
</evidence>
<dbReference type="NCBIfam" id="TIGR03297">
    <property type="entry name" value="Ppyr-DeCO2ase"/>
    <property type="match status" value="1"/>
</dbReference>
<dbReference type="PANTHER" id="PTHR42818">
    <property type="entry name" value="SULFOPYRUVATE DECARBOXYLASE SUBUNIT ALPHA"/>
    <property type="match status" value="1"/>
</dbReference>
<evidence type="ECO:0000259" key="5">
    <source>
        <dbReference type="Pfam" id="PF02776"/>
    </source>
</evidence>
<evidence type="ECO:0000313" key="6">
    <source>
        <dbReference type="EMBL" id="WNH13978.1"/>
    </source>
</evidence>
<evidence type="ECO:0000256" key="3">
    <source>
        <dbReference type="ARBA" id="ARBA00023239"/>
    </source>
</evidence>
<dbReference type="InterPro" id="IPR011766">
    <property type="entry name" value="TPP_enzyme_TPP-bd"/>
</dbReference>
<organism evidence="6 7">
    <name type="scientific">Thalassobellus suaedae</name>
    <dbReference type="NCBI Taxonomy" id="3074124"/>
    <lineage>
        <taxon>Bacteria</taxon>
        <taxon>Pseudomonadati</taxon>
        <taxon>Bacteroidota</taxon>
        <taxon>Flavobacteriia</taxon>
        <taxon>Flavobacteriales</taxon>
        <taxon>Flavobacteriaceae</taxon>
        <taxon>Thalassobellus</taxon>
    </lineage>
</organism>
<dbReference type="CDD" id="cd03371">
    <property type="entry name" value="TPP_PpyrDC"/>
    <property type="match status" value="1"/>
</dbReference>
<dbReference type="InterPro" id="IPR017684">
    <property type="entry name" value="Phosphono-pyrv_decarboxylase"/>
</dbReference>
<dbReference type="InterPro" id="IPR029061">
    <property type="entry name" value="THDP-binding"/>
</dbReference>
<dbReference type="RefSeq" id="WP_415863971.1">
    <property type="nucleotide sequence ID" value="NZ_CP134536.1"/>
</dbReference>
<evidence type="ECO:0000259" key="4">
    <source>
        <dbReference type="Pfam" id="PF02775"/>
    </source>
</evidence>
<dbReference type="CDD" id="cd07035">
    <property type="entry name" value="TPP_PYR_POX_like"/>
    <property type="match status" value="1"/>
</dbReference>
<reference evidence="6 7" key="1">
    <citation type="submission" date="2023-09" db="EMBL/GenBank/DDBJ databases">
        <title>Thalassobella suaedae gen. nov., sp. nov., a marine bacterium of the family Flavobacteriaceae isolated from a halophyte Suaeda japonica.</title>
        <authorList>
            <person name="Lee S.Y."/>
            <person name="Hwang C.Y."/>
        </authorList>
    </citation>
    <scope>NUCLEOTIDE SEQUENCE [LARGE SCALE GENOMIC DNA]</scope>
    <source>
        <strain evidence="6 7">HL-DH10</strain>
    </source>
</reference>
<dbReference type="InterPro" id="IPR012001">
    <property type="entry name" value="Thiamin_PyroP_enz_TPP-bd_dom"/>
</dbReference>
<gene>
    <name evidence="6" type="primary">aepY</name>
    <name evidence="6" type="ORF">RHP49_06900</name>
</gene>
<feature type="domain" description="Thiamine pyrophosphate enzyme N-terminal TPP-binding" evidence="5">
    <location>
        <begin position="7"/>
        <end position="117"/>
    </location>
</feature>
<keyword evidence="1" id="KW-0210">Decarboxylase</keyword>
<protein>
    <submittedName>
        <fullName evidence="6">Phosphonopyruvate decarboxylase</fullName>
        <ecNumber evidence="6">4.1.1.82</ecNumber>
    </submittedName>
</protein>
<feature type="domain" description="Thiamine pyrophosphate enzyme TPP-binding" evidence="4">
    <location>
        <begin position="210"/>
        <end position="345"/>
    </location>
</feature>
<dbReference type="InterPro" id="IPR051818">
    <property type="entry name" value="TPP_dependent_decarboxylase"/>
</dbReference>
<dbReference type="GO" id="GO:0033980">
    <property type="term" value="F:phosphonopyruvate decarboxylase activity"/>
    <property type="evidence" value="ECO:0007669"/>
    <property type="project" value="UniProtKB-EC"/>
</dbReference>
<accession>A0ABY9Y6S2</accession>
<dbReference type="Proteomes" id="UP001303407">
    <property type="component" value="Chromosome"/>
</dbReference>
<dbReference type="Gene3D" id="3.40.50.970">
    <property type="match status" value="2"/>
</dbReference>
<dbReference type="EMBL" id="CP134536">
    <property type="protein sequence ID" value="WNH13978.1"/>
    <property type="molecule type" value="Genomic_DNA"/>
</dbReference>
<evidence type="ECO:0000256" key="1">
    <source>
        <dbReference type="ARBA" id="ARBA00022793"/>
    </source>
</evidence>
<name>A0ABY9Y6S2_9FLAO</name>
<dbReference type="Pfam" id="PF02775">
    <property type="entry name" value="TPP_enzyme_C"/>
    <property type="match status" value="1"/>
</dbReference>
<dbReference type="SUPFAM" id="SSF52518">
    <property type="entry name" value="Thiamin diphosphate-binding fold (THDP-binding)"/>
    <property type="match status" value="2"/>
</dbReference>
<sequence>MINTSNFYKALTSRGVDFFTGVPDSLLKDICAYISDNAPQERHIISANEGASIGLAVGSYLASGKLPLVYMQNSGFGNTVNPILSIADDDVYGIPMLLLIGWRGEPGIKDEPQHVKQGKVSEELLKAMDISYQIVDANCDIDTVLDKAIEITSNNKKPYALLVRKNTFEKYKLQNDKESSFELNREGAVKLIIGQLKKDDIVISTTGKTSREVFEYREALNQSHEKDFLTVGAMGHTSSIAMGIAIEKKNRNVFCIDGDGSVLMHMGSLTINGMMKGVENFKHIVINNGAHDSVGGQPTVAFDIDFTQIARASGYTLVDTACEVNEIKEKFKAMIEHKGRAFLEIKVNKGARENLGRPTKTPVENKIAFQQFLK</sequence>
<keyword evidence="3 6" id="KW-0456">Lyase</keyword>
<keyword evidence="2" id="KW-0786">Thiamine pyrophosphate</keyword>
<dbReference type="EC" id="4.1.1.82" evidence="6"/>